<dbReference type="GeneID" id="70245355"/>
<dbReference type="PANTHER" id="PTHR21494:SF0">
    <property type="entry name" value="ACTIVATING SIGNAL COINTEGRATOR 1 COMPLEX SUBUNIT 2"/>
    <property type="match status" value="1"/>
</dbReference>
<sequence length="692" mass="76716">MQFPLAVPVPPFAVRKAIPNNQWETILDAWILLTELRIRISQKDDFGECAKTDRFSVSFLSSYFAAHNDPRLHGAGQNNDDNKKARRLRKSVFLLTRRYYLEVTPIPDELLDWKLLGDLSECYHSNSALRELLSEVWNRYEHKASTSVEKGKDEIMQLLQKRGSATAISDLITELRRLTVLASSLPHAGHVLMTGSDYLDSLHDAYKSSLSSSKDVSSIEALRSALAANAYVGLTSLLKASKPNLSLLLDHLFTLKVSSGVGSSTKNSKTPELLSDLVCSTDLLVRIERYLVSAPQKRGQDLVSSLRTYQQEMKHLHHRHQRHKKRKDKGKGPAEETFGGESVLHAHRLSLITQIQELFPDLGAGYVLRLLDFYNEDMEAIIAHLLEDSLANELKSFDKSEPLPDTHIAHDVMEPHSTPPEYFENPNFIRNIDIKEDEIIQAARSKPGEGGKKLHFGRANADSTADSILADRSQHATNKAAILSALATFDSDDDERDDTYDVADVGGTVDTVVTGTDDAEGEREKRNRAEETDVALYRIWKSSPAQFARDSATRRSQMRTALKRETGMTDEAIEGWALMLQRDPKKQSRLESRLALAGSSSGQEARAASQPDLPSTAYRKPKVDGNAEDEDGTSDADRSVGNMRGRGRGGPLSRGRGGPNRGGRGGGRGRGANHRRRDQHAKKMAKAGALPT</sequence>
<dbReference type="RefSeq" id="XP_046076256.1">
    <property type="nucleotide sequence ID" value="XM_046215068.1"/>
</dbReference>
<name>A0AAD4KZ23_9EURO</name>
<feature type="compositionally biased region" description="Basic residues" evidence="1">
    <location>
        <begin position="671"/>
        <end position="685"/>
    </location>
</feature>
<gene>
    <name evidence="3" type="ORF">BGW36DRAFT_369020</name>
</gene>
<dbReference type="AlphaFoldDB" id="A0AAD4KZ23"/>
<protein>
    <recommendedName>
        <fullName evidence="2">CUE domain-containing protein</fullName>
    </recommendedName>
</protein>
<dbReference type="SUPFAM" id="SSF46934">
    <property type="entry name" value="UBA-like"/>
    <property type="match status" value="1"/>
</dbReference>
<dbReference type="PROSITE" id="PS51140">
    <property type="entry name" value="CUE"/>
    <property type="match status" value="1"/>
</dbReference>
<feature type="domain" description="CUE" evidence="2">
    <location>
        <begin position="347"/>
        <end position="390"/>
    </location>
</feature>
<feature type="compositionally biased region" description="Basic residues" evidence="1">
    <location>
        <begin position="315"/>
        <end position="329"/>
    </location>
</feature>
<feature type="region of interest" description="Disordered" evidence="1">
    <location>
        <begin position="547"/>
        <end position="566"/>
    </location>
</feature>
<comment type="caution">
    <text evidence="3">The sequence shown here is derived from an EMBL/GenBank/DDBJ whole genome shotgun (WGS) entry which is preliminary data.</text>
</comment>
<dbReference type="InterPro" id="IPR009060">
    <property type="entry name" value="UBA-like_sf"/>
</dbReference>
<evidence type="ECO:0000313" key="4">
    <source>
        <dbReference type="Proteomes" id="UP001201262"/>
    </source>
</evidence>
<dbReference type="CDD" id="cd14364">
    <property type="entry name" value="CUE_ASCC2"/>
    <property type="match status" value="1"/>
</dbReference>
<evidence type="ECO:0000313" key="3">
    <source>
        <dbReference type="EMBL" id="KAH8703238.1"/>
    </source>
</evidence>
<organism evidence="3 4">
    <name type="scientific">Talaromyces proteolyticus</name>
    <dbReference type="NCBI Taxonomy" id="1131652"/>
    <lineage>
        <taxon>Eukaryota</taxon>
        <taxon>Fungi</taxon>
        <taxon>Dikarya</taxon>
        <taxon>Ascomycota</taxon>
        <taxon>Pezizomycotina</taxon>
        <taxon>Eurotiomycetes</taxon>
        <taxon>Eurotiomycetidae</taxon>
        <taxon>Eurotiales</taxon>
        <taxon>Trichocomaceae</taxon>
        <taxon>Talaromyces</taxon>
        <taxon>Talaromyces sect. Bacilispori</taxon>
    </lineage>
</organism>
<dbReference type="PANTHER" id="PTHR21494">
    <property type="entry name" value="ACTIVATING SIGNAL COINTEGRATOR 1 COMPLEX SUBUNIT 2 ASC-1 COMPLEX SUBUNIT P100"/>
    <property type="match status" value="1"/>
</dbReference>
<dbReference type="GO" id="GO:0043130">
    <property type="term" value="F:ubiquitin binding"/>
    <property type="evidence" value="ECO:0007669"/>
    <property type="project" value="InterPro"/>
</dbReference>
<accession>A0AAD4KZ23</accession>
<evidence type="ECO:0000259" key="2">
    <source>
        <dbReference type="PROSITE" id="PS51140"/>
    </source>
</evidence>
<proteinExistence type="predicted"/>
<feature type="region of interest" description="Disordered" evidence="1">
    <location>
        <begin position="589"/>
        <end position="692"/>
    </location>
</feature>
<reference evidence="3" key="1">
    <citation type="submission" date="2021-12" db="EMBL/GenBank/DDBJ databases">
        <title>Convergent genome expansion in fungi linked to evolution of root-endophyte symbiosis.</title>
        <authorList>
            <consortium name="DOE Joint Genome Institute"/>
            <person name="Ke Y.-H."/>
            <person name="Bonito G."/>
            <person name="Liao H.-L."/>
            <person name="Looney B."/>
            <person name="Rojas-Flechas A."/>
            <person name="Nash J."/>
            <person name="Hameed K."/>
            <person name="Schadt C."/>
            <person name="Martin F."/>
            <person name="Crous P.W."/>
            <person name="Miettinen O."/>
            <person name="Magnuson J.K."/>
            <person name="Labbe J."/>
            <person name="Jacobson D."/>
            <person name="Doktycz M.J."/>
            <person name="Veneault-Fourrey C."/>
            <person name="Kuo A."/>
            <person name="Mondo S."/>
            <person name="Calhoun S."/>
            <person name="Riley R."/>
            <person name="Ohm R."/>
            <person name="LaButti K."/>
            <person name="Andreopoulos B."/>
            <person name="Pangilinan J."/>
            <person name="Nolan M."/>
            <person name="Tritt A."/>
            <person name="Clum A."/>
            <person name="Lipzen A."/>
            <person name="Daum C."/>
            <person name="Barry K."/>
            <person name="Grigoriev I.V."/>
            <person name="Vilgalys R."/>
        </authorList>
    </citation>
    <scope>NUCLEOTIDE SEQUENCE</scope>
    <source>
        <strain evidence="3">PMI_201</strain>
    </source>
</reference>
<dbReference type="InterPro" id="IPR052586">
    <property type="entry name" value="ASCC2"/>
</dbReference>
<feature type="region of interest" description="Disordered" evidence="1">
    <location>
        <begin position="315"/>
        <end position="336"/>
    </location>
</feature>
<dbReference type="Proteomes" id="UP001201262">
    <property type="component" value="Unassembled WGS sequence"/>
</dbReference>
<dbReference type="Gene3D" id="1.10.8.10">
    <property type="entry name" value="DNA helicase RuvA subunit, C-terminal domain"/>
    <property type="match status" value="1"/>
</dbReference>
<evidence type="ECO:0000256" key="1">
    <source>
        <dbReference type="SAM" id="MobiDB-lite"/>
    </source>
</evidence>
<dbReference type="Pfam" id="PF02845">
    <property type="entry name" value="CUE"/>
    <property type="match status" value="1"/>
</dbReference>
<dbReference type="EMBL" id="JAJTJA010000002">
    <property type="protein sequence ID" value="KAH8703238.1"/>
    <property type="molecule type" value="Genomic_DNA"/>
</dbReference>
<dbReference type="InterPro" id="IPR041800">
    <property type="entry name" value="ASCC2_CUE"/>
</dbReference>
<feature type="compositionally biased region" description="Gly residues" evidence="1">
    <location>
        <begin position="648"/>
        <end position="670"/>
    </location>
</feature>
<keyword evidence="4" id="KW-1185">Reference proteome</keyword>
<dbReference type="InterPro" id="IPR003892">
    <property type="entry name" value="CUE"/>
</dbReference>